<feature type="transmembrane region" description="Helical" evidence="7">
    <location>
        <begin position="450"/>
        <end position="469"/>
    </location>
</feature>
<feature type="transmembrane region" description="Helical" evidence="7">
    <location>
        <begin position="106"/>
        <end position="128"/>
    </location>
</feature>
<dbReference type="OrthoDB" id="4080117at2"/>
<keyword evidence="4 7" id="KW-0812">Transmembrane</keyword>
<evidence type="ECO:0000259" key="8">
    <source>
        <dbReference type="PROSITE" id="PS50850"/>
    </source>
</evidence>
<gene>
    <name evidence="9" type="ORF">FSW04_23975</name>
</gene>
<keyword evidence="10" id="KW-1185">Reference proteome</keyword>
<dbReference type="SUPFAM" id="SSF103473">
    <property type="entry name" value="MFS general substrate transporter"/>
    <property type="match status" value="1"/>
</dbReference>
<dbReference type="Proteomes" id="UP000321805">
    <property type="component" value="Chromosome"/>
</dbReference>
<feature type="transmembrane region" description="Helical" evidence="7">
    <location>
        <begin position="53"/>
        <end position="73"/>
    </location>
</feature>
<protein>
    <submittedName>
        <fullName evidence="9">MFS transporter</fullName>
    </submittedName>
</protein>
<evidence type="ECO:0000256" key="3">
    <source>
        <dbReference type="ARBA" id="ARBA00022475"/>
    </source>
</evidence>
<feature type="transmembrane region" description="Helical" evidence="7">
    <location>
        <begin position="203"/>
        <end position="221"/>
    </location>
</feature>
<keyword evidence="5 7" id="KW-1133">Transmembrane helix</keyword>
<dbReference type="Pfam" id="PF07690">
    <property type="entry name" value="MFS_1"/>
    <property type="match status" value="1"/>
</dbReference>
<evidence type="ECO:0000256" key="6">
    <source>
        <dbReference type="ARBA" id="ARBA00023136"/>
    </source>
</evidence>
<dbReference type="NCBIfam" id="TIGR00711">
    <property type="entry name" value="efflux_EmrB"/>
    <property type="match status" value="1"/>
</dbReference>
<dbReference type="GO" id="GO:0022857">
    <property type="term" value="F:transmembrane transporter activity"/>
    <property type="evidence" value="ECO:0007669"/>
    <property type="project" value="InterPro"/>
</dbReference>
<dbReference type="AlphaFoldDB" id="A0A5B8UBY1"/>
<evidence type="ECO:0000256" key="5">
    <source>
        <dbReference type="ARBA" id="ARBA00022989"/>
    </source>
</evidence>
<feature type="transmembrane region" description="Helical" evidence="7">
    <location>
        <begin position="227"/>
        <end position="250"/>
    </location>
</feature>
<accession>A0A5B8UBY1</accession>
<sequence length="486" mass="50526">MTEHADPHHARRWLILAVLGLAQLMVVLDATIVNIALPSAQKALEFSNDNRQWIVTAYALAFGSLLLLGGRIGDLFGRKWVFIVGLGGFAIASALGGTAQSFGVLVIARALQGAFGALLAPAALSLLTTTFTEPEERNKAFGVFGALAGSGAAVGLLLGGILTEYLSWRWCLYVNLAFAGVAIAGAATLLTNQPQHDKPRLDIPGTLTASAGLFALVYGFSHAATSSWSNATTIGFLAAGVVLLAVFVVLQRRVAHPLLPLRIVLDRDRGASYLAVGLSGIAIFGVFLFLTYYLQQNLGFSPIESGLAFLPMTFAIMISATTSQTQLLPRVGARPLIGSGMVLGCIGMIYLTGIAPHSSYASHVLPALLIMGVGFGLIFAPAMSIATLGVEPHDAGVASAMVNTMQQIGGSIGTALLSTLAASASTSYLQTRRPSADVVAQAAVHGYTTAFWWSAAIFAIAAVVCTALLRPGVQAPAPAGEPVFAH</sequence>
<feature type="transmembrane region" description="Helical" evidence="7">
    <location>
        <begin position="306"/>
        <end position="323"/>
    </location>
</feature>
<dbReference type="InterPro" id="IPR020846">
    <property type="entry name" value="MFS_dom"/>
</dbReference>
<dbReference type="Gene3D" id="1.20.1720.10">
    <property type="entry name" value="Multidrug resistance protein D"/>
    <property type="match status" value="1"/>
</dbReference>
<dbReference type="KEGG" id="bsol:FSW04_23975"/>
<feature type="transmembrane region" description="Helical" evidence="7">
    <location>
        <begin position="367"/>
        <end position="390"/>
    </location>
</feature>
<organism evidence="9 10">
    <name type="scientific">Baekduia soli</name>
    <dbReference type="NCBI Taxonomy" id="496014"/>
    <lineage>
        <taxon>Bacteria</taxon>
        <taxon>Bacillati</taxon>
        <taxon>Actinomycetota</taxon>
        <taxon>Thermoleophilia</taxon>
        <taxon>Solirubrobacterales</taxon>
        <taxon>Baekduiaceae</taxon>
        <taxon>Baekduia</taxon>
    </lineage>
</organism>
<feature type="transmembrane region" description="Helical" evidence="7">
    <location>
        <begin position="335"/>
        <end position="355"/>
    </location>
</feature>
<dbReference type="PANTHER" id="PTHR42718">
    <property type="entry name" value="MAJOR FACILITATOR SUPERFAMILY MULTIDRUG TRANSPORTER MFSC"/>
    <property type="match status" value="1"/>
</dbReference>
<feature type="transmembrane region" description="Helical" evidence="7">
    <location>
        <begin position="411"/>
        <end position="430"/>
    </location>
</feature>
<evidence type="ECO:0000313" key="9">
    <source>
        <dbReference type="EMBL" id="QEC50338.1"/>
    </source>
</evidence>
<dbReference type="RefSeq" id="WP_146922861.1">
    <property type="nucleotide sequence ID" value="NZ_CP042430.1"/>
</dbReference>
<dbReference type="Gene3D" id="1.20.1250.20">
    <property type="entry name" value="MFS general substrate transporter like domains"/>
    <property type="match status" value="1"/>
</dbReference>
<evidence type="ECO:0000256" key="2">
    <source>
        <dbReference type="ARBA" id="ARBA00022448"/>
    </source>
</evidence>
<name>A0A5B8UBY1_9ACTN</name>
<dbReference type="InterPro" id="IPR036259">
    <property type="entry name" value="MFS_trans_sf"/>
</dbReference>
<feature type="transmembrane region" description="Helical" evidence="7">
    <location>
        <begin position="167"/>
        <end position="191"/>
    </location>
</feature>
<feature type="transmembrane region" description="Helical" evidence="7">
    <location>
        <begin position="271"/>
        <end position="294"/>
    </location>
</feature>
<feature type="transmembrane region" description="Helical" evidence="7">
    <location>
        <begin position="80"/>
        <end position="100"/>
    </location>
</feature>
<proteinExistence type="predicted"/>
<dbReference type="CDD" id="cd17321">
    <property type="entry name" value="MFS_MMR_MDR_like"/>
    <property type="match status" value="1"/>
</dbReference>
<keyword evidence="3" id="KW-1003">Cell membrane</keyword>
<keyword evidence="2" id="KW-0813">Transport</keyword>
<keyword evidence="6 7" id="KW-0472">Membrane</keyword>
<feature type="domain" description="Major facilitator superfamily (MFS) profile" evidence="8">
    <location>
        <begin position="15"/>
        <end position="474"/>
    </location>
</feature>
<evidence type="ECO:0000313" key="10">
    <source>
        <dbReference type="Proteomes" id="UP000321805"/>
    </source>
</evidence>
<dbReference type="InterPro" id="IPR011701">
    <property type="entry name" value="MFS"/>
</dbReference>
<feature type="transmembrane region" description="Helical" evidence="7">
    <location>
        <begin position="140"/>
        <end position="161"/>
    </location>
</feature>
<dbReference type="InterPro" id="IPR004638">
    <property type="entry name" value="EmrB-like"/>
</dbReference>
<comment type="subcellular location">
    <subcellularLocation>
        <location evidence="1">Cell membrane</location>
        <topology evidence="1">Multi-pass membrane protein</topology>
    </subcellularLocation>
</comment>
<dbReference type="PANTHER" id="PTHR42718:SF46">
    <property type="entry name" value="BLR6921 PROTEIN"/>
    <property type="match status" value="1"/>
</dbReference>
<dbReference type="GO" id="GO:0005886">
    <property type="term" value="C:plasma membrane"/>
    <property type="evidence" value="ECO:0007669"/>
    <property type="project" value="UniProtKB-SubCell"/>
</dbReference>
<evidence type="ECO:0000256" key="4">
    <source>
        <dbReference type="ARBA" id="ARBA00022692"/>
    </source>
</evidence>
<reference evidence="9 10" key="1">
    <citation type="journal article" date="2018" name="J. Microbiol.">
        <title>Baekduia soli gen. nov., sp. nov., a novel bacterium isolated from the soil of Baekdu Mountain and proposal of a novel family name, Baekduiaceae fam. nov.</title>
        <authorList>
            <person name="An D.S."/>
            <person name="Siddiqi M.Z."/>
            <person name="Kim K.H."/>
            <person name="Yu H.S."/>
            <person name="Im W.T."/>
        </authorList>
    </citation>
    <scope>NUCLEOTIDE SEQUENCE [LARGE SCALE GENOMIC DNA]</scope>
    <source>
        <strain evidence="9 10">BR7-21</strain>
    </source>
</reference>
<evidence type="ECO:0000256" key="7">
    <source>
        <dbReference type="SAM" id="Phobius"/>
    </source>
</evidence>
<dbReference type="PROSITE" id="PS50850">
    <property type="entry name" value="MFS"/>
    <property type="match status" value="1"/>
</dbReference>
<feature type="transmembrane region" description="Helical" evidence="7">
    <location>
        <begin position="12"/>
        <end position="33"/>
    </location>
</feature>
<evidence type="ECO:0000256" key="1">
    <source>
        <dbReference type="ARBA" id="ARBA00004651"/>
    </source>
</evidence>
<dbReference type="EMBL" id="CP042430">
    <property type="protein sequence ID" value="QEC50338.1"/>
    <property type="molecule type" value="Genomic_DNA"/>
</dbReference>